<dbReference type="Pfam" id="PF07714">
    <property type="entry name" value="PK_Tyr_Ser-Thr"/>
    <property type="match status" value="1"/>
</dbReference>
<dbReference type="EMBL" id="CAJMWV010009635">
    <property type="protein sequence ID" value="CAE6539585.1"/>
    <property type="molecule type" value="Genomic_DNA"/>
</dbReference>
<feature type="domain" description="Protein kinase" evidence="1">
    <location>
        <begin position="46"/>
        <end position="321"/>
    </location>
</feature>
<dbReference type="InterPro" id="IPR000719">
    <property type="entry name" value="Prot_kinase_dom"/>
</dbReference>
<comment type="caution">
    <text evidence="2">The sequence shown here is derived from an EMBL/GenBank/DDBJ whole genome shotgun (WGS) entry which is preliminary data.</text>
</comment>
<accession>A0A8H3DS48</accession>
<dbReference type="SUPFAM" id="SSF56112">
    <property type="entry name" value="Protein kinase-like (PK-like)"/>
    <property type="match status" value="1"/>
</dbReference>
<dbReference type="InterPro" id="IPR051681">
    <property type="entry name" value="Ser/Thr_Kinases-Pseudokinases"/>
</dbReference>
<reference evidence="2" key="1">
    <citation type="submission" date="2021-01" db="EMBL/GenBank/DDBJ databases">
        <authorList>
            <person name="Kaushik A."/>
        </authorList>
    </citation>
    <scope>NUCLEOTIDE SEQUENCE</scope>
    <source>
        <strain evidence="2">AG3-1AP</strain>
    </source>
</reference>
<organism evidence="2 3">
    <name type="scientific">Rhizoctonia solani</name>
    <dbReference type="NCBI Taxonomy" id="456999"/>
    <lineage>
        <taxon>Eukaryota</taxon>
        <taxon>Fungi</taxon>
        <taxon>Dikarya</taxon>
        <taxon>Basidiomycota</taxon>
        <taxon>Agaricomycotina</taxon>
        <taxon>Agaricomycetes</taxon>
        <taxon>Cantharellales</taxon>
        <taxon>Ceratobasidiaceae</taxon>
        <taxon>Rhizoctonia</taxon>
    </lineage>
</organism>
<dbReference type="GO" id="GO:0004674">
    <property type="term" value="F:protein serine/threonine kinase activity"/>
    <property type="evidence" value="ECO:0007669"/>
    <property type="project" value="TreeGrafter"/>
</dbReference>
<evidence type="ECO:0000313" key="2">
    <source>
        <dbReference type="EMBL" id="CAE6539585.1"/>
    </source>
</evidence>
<dbReference type="PANTHER" id="PTHR44329">
    <property type="entry name" value="SERINE/THREONINE-PROTEIN KINASE TNNI3K-RELATED"/>
    <property type="match status" value="1"/>
</dbReference>
<proteinExistence type="predicted"/>
<evidence type="ECO:0000313" key="3">
    <source>
        <dbReference type="Proteomes" id="UP000663831"/>
    </source>
</evidence>
<dbReference type="InterPro" id="IPR001245">
    <property type="entry name" value="Ser-Thr/Tyr_kinase_cat_dom"/>
</dbReference>
<dbReference type="AlphaFoldDB" id="A0A8H3DS48"/>
<protein>
    <recommendedName>
        <fullName evidence="1">Protein kinase domain-containing protein</fullName>
    </recommendedName>
</protein>
<evidence type="ECO:0000259" key="1">
    <source>
        <dbReference type="PROSITE" id="PS50011"/>
    </source>
</evidence>
<name>A0A8H3DS48_9AGAM</name>
<dbReference type="Gene3D" id="1.10.510.10">
    <property type="entry name" value="Transferase(Phosphotransferase) domain 1"/>
    <property type="match status" value="1"/>
</dbReference>
<dbReference type="Proteomes" id="UP000663831">
    <property type="component" value="Unassembled WGS sequence"/>
</dbReference>
<gene>
    <name evidence="2" type="ORF">RDB_LOCUS172413</name>
</gene>
<dbReference type="OrthoDB" id="2804215at2759"/>
<dbReference type="PROSITE" id="PS50011">
    <property type="entry name" value="PROTEIN_KINASE_DOM"/>
    <property type="match status" value="1"/>
</dbReference>
<dbReference type="InterPro" id="IPR011009">
    <property type="entry name" value="Kinase-like_dom_sf"/>
</dbReference>
<sequence length="325" mass="36393">MLPTAVTQITQGNTQILIKNDMPASEILGQIGQRVTDLTTQLDPHKCCKQPMESGKFGNIYSGMLCDGTRVALKCLRLELDQSAEGRRLVESFASELYIWSKCKHANVIELIGMATYLNQFVMVSPWMDNGNLKQFLHKSTYSLTERLQLCTQITSGVAYLQGKKIVHGDLKAASFISIQYTCQSSLVDIIEDEYLDDQSLAFRSSDLVSNGTIRWTAPEILLGVNKGKPSHEADIYSLGMTIFEVMTGSIPYNDTTEPIALTRILQGIVPERPVEYIPNGNKQADSLWLLLTNYCWLHEPKERVSAADLYHQIQNIHQGSRTSL</sequence>
<dbReference type="GO" id="GO:0005524">
    <property type="term" value="F:ATP binding"/>
    <property type="evidence" value="ECO:0007669"/>
    <property type="project" value="InterPro"/>
</dbReference>